<gene>
    <name evidence="1" type="ORF">EGYM00392_LOCUS22892</name>
</gene>
<organism evidence="1">
    <name type="scientific">Eutreptiella gymnastica</name>
    <dbReference type="NCBI Taxonomy" id="73025"/>
    <lineage>
        <taxon>Eukaryota</taxon>
        <taxon>Discoba</taxon>
        <taxon>Euglenozoa</taxon>
        <taxon>Euglenida</taxon>
        <taxon>Spirocuta</taxon>
        <taxon>Euglenophyceae</taxon>
        <taxon>Eutreptiales</taxon>
        <taxon>Eutreptiaceae</taxon>
        <taxon>Eutreptiella</taxon>
    </lineage>
</organism>
<name>A0A7S1IGY9_9EUGL</name>
<evidence type="ECO:0000313" key="1">
    <source>
        <dbReference type="EMBL" id="CAD9011791.1"/>
    </source>
</evidence>
<accession>A0A7S1IGY9</accession>
<proteinExistence type="predicted"/>
<protein>
    <submittedName>
        <fullName evidence="1">Uncharacterized protein</fullName>
    </submittedName>
</protein>
<dbReference type="AlphaFoldDB" id="A0A7S1IGY9"/>
<reference evidence="1" key="1">
    <citation type="submission" date="2021-01" db="EMBL/GenBank/DDBJ databases">
        <authorList>
            <person name="Corre E."/>
            <person name="Pelletier E."/>
            <person name="Niang G."/>
            <person name="Scheremetjew M."/>
            <person name="Finn R."/>
            <person name="Kale V."/>
            <person name="Holt S."/>
            <person name="Cochrane G."/>
            <person name="Meng A."/>
            <person name="Brown T."/>
            <person name="Cohen L."/>
        </authorList>
    </citation>
    <scope>NUCLEOTIDE SEQUENCE</scope>
    <source>
        <strain evidence="1">NIES-381</strain>
    </source>
</reference>
<sequence length="203" mass="21675">MYSGQAKSFQLGTGVYLLVPQLTKWNASLVRAWILPQSVSYPTTSHLCGYAWPTQSAEDISQTLAQITATVSAAGLGTVPPSIWTGIARTTVDTWRWYRSMNPSANSVELNLTGLWGPGEPPAGILTQDNAAAASFSSNLLDAQPPNTETWAVIWYPQNQNAASPSPSPASIYASAALQIRASLVLLQAVLVLHLGCMQTTLT</sequence>
<dbReference type="EMBL" id="HBGA01061736">
    <property type="protein sequence ID" value="CAD9011791.1"/>
    <property type="molecule type" value="Transcribed_RNA"/>
</dbReference>